<keyword evidence="3" id="KW-1185">Reference proteome</keyword>
<proteinExistence type="predicted"/>
<gene>
    <name evidence="2" type="ORF">SLEP1_g13553</name>
</gene>
<evidence type="ECO:0000313" key="3">
    <source>
        <dbReference type="Proteomes" id="UP001054252"/>
    </source>
</evidence>
<feature type="compositionally biased region" description="Polar residues" evidence="1">
    <location>
        <begin position="1"/>
        <end position="13"/>
    </location>
</feature>
<protein>
    <submittedName>
        <fullName evidence="2">Uncharacterized protein</fullName>
    </submittedName>
</protein>
<name>A0AAV5IQ64_9ROSI</name>
<evidence type="ECO:0000256" key="1">
    <source>
        <dbReference type="SAM" id="MobiDB-lite"/>
    </source>
</evidence>
<reference evidence="2 3" key="1">
    <citation type="journal article" date="2021" name="Commun. Biol.">
        <title>The genome of Shorea leprosula (Dipterocarpaceae) highlights the ecological relevance of drought in aseasonal tropical rainforests.</title>
        <authorList>
            <person name="Ng K.K.S."/>
            <person name="Kobayashi M.J."/>
            <person name="Fawcett J.A."/>
            <person name="Hatakeyama M."/>
            <person name="Paape T."/>
            <person name="Ng C.H."/>
            <person name="Ang C.C."/>
            <person name="Tnah L.H."/>
            <person name="Lee C.T."/>
            <person name="Nishiyama T."/>
            <person name="Sese J."/>
            <person name="O'Brien M.J."/>
            <person name="Copetti D."/>
            <person name="Mohd Noor M.I."/>
            <person name="Ong R.C."/>
            <person name="Putra M."/>
            <person name="Sireger I.Z."/>
            <person name="Indrioko S."/>
            <person name="Kosugi Y."/>
            <person name="Izuno A."/>
            <person name="Isagi Y."/>
            <person name="Lee S.L."/>
            <person name="Shimizu K.K."/>
        </authorList>
    </citation>
    <scope>NUCLEOTIDE SEQUENCE [LARGE SCALE GENOMIC DNA]</scope>
    <source>
        <strain evidence="2">214</strain>
    </source>
</reference>
<comment type="caution">
    <text evidence="2">The sequence shown here is derived from an EMBL/GenBank/DDBJ whole genome shotgun (WGS) entry which is preliminary data.</text>
</comment>
<sequence length="77" mass="8414">MPCLRSTLTSLPPQIQGDFHQQAPSNLNGSARSSKKANGEQDRRQHAGARSCPDQSRLLLAGCSSELQGPWFRALPR</sequence>
<dbReference type="EMBL" id="BPVZ01000016">
    <property type="protein sequence ID" value="GKV00945.1"/>
    <property type="molecule type" value="Genomic_DNA"/>
</dbReference>
<feature type="region of interest" description="Disordered" evidence="1">
    <location>
        <begin position="1"/>
        <end position="53"/>
    </location>
</feature>
<dbReference type="Proteomes" id="UP001054252">
    <property type="component" value="Unassembled WGS sequence"/>
</dbReference>
<dbReference type="AlphaFoldDB" id="A0AAV5IQ64"/>
<accession>A0AAV5IQ64</accession>
<organism evidence="2 3">
    <name type="scientific">Rubroshorea leprosula</name>
    <dbReference type="NCBI Taxonomy" id="152421"/>
    <lineage>
        <taxon>Eukaryota</taxon>
        <taxon>Viridiplantae</taxon>
        <taxon>Streptophyta</taxon>
        <taxon>Embryophyta</taxon>
        <taxon>Tracheophyta</taxon>
        <taxon>Spermatophyta</taxon>
        <taxon>Magnoliopsida</taxon>
        <taxon>eudicotyledons</taxon>
        <taxon>Gunneridae</taxon>
        <taxon>Pentapetalae</taxon>
        <taxon>rosids</taxon>
        <taxon>malvids</taxon>
        <taxon>Malvales</taxon>
        <taxon>Dipterocarpaceae</taxon>
        <taxon>Rubroshorea</taxon>
    </lineage>
</organism>
<evidence type="ECO:0000313" key="2">
    <source>
        <dbReference type="EMBL" id="GKV00945.1"/>
    </source>
</evidence>
<feature type="compositionally biased region" description="Polar residues" evidence="1">
    <location>
        <begin position="22"/>
        <end position="32"/>
    </location>
</feature>